<dbReference type="AlphaFoldDB" id="A0A1M5MCR4"/>
<dbReference type="STRING" id="1508389.SAMN05444003_0745"/>
<accession>A0A1M5MCR4</accession>
<proteinExistence type="predicted"/>
<evidence type="ECO:0000313" key="3">
    <source>
        <dbReference type="Proteomes" id="UP000184074"/>
    </source>
</evidence>
<reference evidence="2 3" key="1">
    <citation type="submission" date="2016-11" db="EMBL/GenBank/DDBJ databases">
        <authorList>
            <person name="Jaros S."/>
            <person name="Januszkiewicz K."/>
            <person name="Wedrychowicz H."/>
        </authorList>
    </citation>
    <scope>NUCLEOTIDE SEQUENCE [LARGE SCALE GENOMIC DNA]</scope>
    <source>
        <strain evidence="2 3">DSM 28715</strain>
    </source>
</reference>
<feature type="chain" id="PRO_5009912280" description="Ig-like domain-containing protein" evidence="1">
    <location>
        <begin position="28"/>
        <end position="360"/>
    </location>
</feature>
<name>A0A1M5MCR4_9RHOB</name>
<feature type="signal peptide" evidence="1">
    <location>
        <begin position="1"/>
        <end position="27"/>
    </location>
</feature>
<gene>
    <name evidence="2" type="ORF">SAMN05444003_0745</name>
</gene>
<dbReference type="Gene3D" id="2.60.40.3710">
    <property type="match status" value="1"/>
</dbReference>
<evidence type="ECO:0008006" key="4">
    <source>
        <dbReference type="Google" id="ProtNLM"/>
    </source>
</evidence>
<evidence type="ECO:0000313" key="2">
    <source>
        <dbReference type="EMBL" id="SHG74689.1"/>
    </source>
</evidence>
<sequence>MIDMKIKTGIATLVAVLMTALAPMTFAQDLTVPQSATDPLVLKIGEGTPDPDMLEVFVADADTAIAGRYFVNETSLTFVPAFGFEAGQTYVAKIGNDGDVQEVPFSLAAAVATQPAKVTAAYPSGDVLPENTLRFYLHFSVPMQPQVAFDYIRLVDEAGVVDAAAFMQFKQELWNEDRTRLTLLIDPGRIKREVSTNVALGPALLEGRRYTLEVNSGWYSADGLSVLPGFAKTFNVTSDLRTRPDLSLWSANAPCTGTRDPLIVTLDRPFDRHLLQRALRVETKTNTEIKGHFEVENMEQQVSFTPLAPWPVEELELLADPTLEDVAGNNFQDLLDHVAGSQDHSPPTIILSISPVECAN</sequence>
<dbReference type="EMBL" id="FQXB01000001">
    <property type="protein sequence ID" value="SHG74689.1"/>
    <property type="molecule type" value="Genomic_DNA"/>
</dbReference>
<protein>
    <recommendedName>
        <fullName evidence="4">Ig-like domain-containing protein</fullName>
    </recommendedName>
</protein>
<keyword evidence="1" id="KW-0732">Signal</keyword>
<dbReference type="Proteomes" id="UP000184074">
    <property type="component" value="Unassembled WGS sequence"/>
</dbReference>
<organism evidence="2 3">
    <name type="scientific">Cognatiyoonia sediminum</name>
    <dbReference type="NCBI Taxonomy" id="1508389"/>
    <lineage>
        <taxon>Bacteria</taxon>
        <taxon>Pseudomonadati</taxon>
        <taxon>Pseudomonadota</taxon>
        <taxon>Alphaproteobacteria</taxon>
        <taxon>Rhodobacterales</taxon>
        <taxon>Paracoccaceae</taxon>
        <taxon>Cognatiyoonia</taxon>
    </lineage>
</organism>
<keyword evidence="3" id="KW-1185">Reference proteome</keyword>
<evidence type="ECO:0000256" key="1">
    <source>
        <dbReference type="SAM" id="SignalP"/>
    </source>
</evidence>